<evidence type="ECO:0000259" key="1">
    <source>
        <dbReference type="SMART" id="SM01351"/>
    </source>
</evidence>
<evidence type="ECO:0000313" key="2">
    <source>
        <dbReference type="EMBL" id="ORT82071.1"/>
    </source>
</evidence>
<dbReference type="GO" id="GO:0004222">
    <property type="term" value="F:metalloendopeptidase activity"/>
    <property type="evidence" value="ECO:0007669"/>
    <property type="project" value="InterPro"/>
</dbReference>
<comment type="caution">
    <text evidence="2">The sequence shown here is derived from an EMBL/GenBank/DDBJ whole genome shotgun (WGS) entry which is preliminary data.</text>
</comment>
<dbReference type="SMART" id="SM01351">
    <property type="entry name" value="Aspzincin_M35"/>
    <property type="match status" value="1"/>
</dbReference>
<name>A0A1X1P9H3_9BURK</name>
<protein>
    <recommendedName>
        <fullName evidence="1">Lysine-specific metallo-endopeptidase domain-containing protein</fullName>
    </recommendedName>
</protein>
<keyword evidence="3" id="KW-1185">Reference proteome</keyword>
<dbReference type="Pfam" id="PF14521">
    <property type="entry name" value="Aspzincin_M35"/>
    <property type="match status" value="1"/>
</dbReference>
<dbReference type="Gene3D" id="3.40.390.10">
    <property type="entry name" value="Collagenase (Catalytic Domain)"/>
    <property type="match status" value="1"/>
</dbReference>
<dbReference type="OrthoDB" id="8841651at2"/>
<dbReference type="AlphaFoldDB" id="A0A1X1P9H3"/>
<dbReference type="CDD" id="cd11007">
    <property type="entry name" value="M35_like_1"/>
    <property type="match status" value="1"/>
</dbReference>
<feature type="domain" description="Lysine-specific metallo-endopeptidase" evidence="1">
    <location>
        <begin position="67"/>
        <end position="223"/>
    </location>
</feature>
<evidence type="ECO:0000313" key="3">
    <source>
        <dbReference type="Proteomes" id="UP000193146"/>
    </source>
</evidence>
<dbReference type="Proteomes" id="UP000193146">
    <property type="component" value="Unassembled WGS sequence"/>
</dbReference>
<dbReference type="InterPro" id="IPR034108">
    <property type="entry name" value="Pept_M35-like_proteobacteria"/>
</dbReference>
<gene>
    <name evidence="2" type="ORF">B7G54_28550</name>
</gene>
<organism evidence="2 3">
    <name type="scientific">Burkholderia puraquae</name>
    <dbReference type="NCBI Taxonomy" id="1904757"/>
    <lineage>
        <taxon>Bacteria</taxon>
        <taxon>Pseudomonadati</taxon>
        <taxon>Pseudomonadota</taxon>
        <taxon>Betaproteobacteria</taxon>
        <taxon>Burkholderiales</taxon>
        <taxon>Burkholderiaceae</taxon>
        <taxon>Burkholderia</taxon>
        <taxon>Burkholderia cepacia complex</taxon>
    </lineage>
</organism>
<dbReference type="InterPro" id="IPR024079">
    <property type="entry name" value="MetalloPept_cat_dom_sf"/>
</dbReference>
<accession>A0A1X1P9H3</accession>
<dbReference type="EMBL" id="NBYX01000019">
    <property type="protein sequence ID" value="ORT82071.1"/>
    <property type="molecule type" value="Genomic_DNA"/>
</dbReference>
<sequence length="226" mass="25260">MAMPHDDYEYVTVHDSAITNTTRGSKVELLLAVDGPPICKNMTDAEFRKKVLTLRDDAVKIITQRVDELDVWREPARARVREWFGVADEPTRGALTSRLVALITVMKGLTARNFVRSDPDLDRALGCTPNTKNLDGEVAHVCGPDTATHTISISPKFCELPDTSAGTFSSMQLTIVHECVHFRDTFGAIDYKNTYGQFLSRRLAKEVPTMAIRNADNIAWYILCID</sequence>
<reference evidence="2 3" key="1">
    <citation type="submission" date="2017-04" db="EMBL/GenBank/DDBJ databases">
        <title>Burkholderia puraquae sp. nov., a novel Burkholderia cepacia complex species from hospital setting samples.</title>
        <authorList>
            <person name="Martina P."/>
            <person name="Leguizamon M."/>
            <person name="Prieto C."/>
            <person name="Sousa S."/>
            <person name="Montanaro P."/>
            <person name="Draghi W."/>
            <person name="Staembler M."/>
            <person name="Bettiol M."/>
            <person name="Figoli C."/>
            <person name="Palau J."/>
            <person name="Alvarez F."/>
            <person name="Benetti S."/>
            <person name="Anchat E."/>
            <person name="Vescina C."/>
            <person name="Ferreras J."/>
            <person name="Lasch P."/>
            <person name="Lagares A."/>
            <person name="Zorreguieta A."/>
            <person name="Yantorno O."/>
            <person name="Bosch A."/>
        </authorList>
    </citation>
    <scope>NUCLEOTIDE SEQUENCE [LARGE SCALE GENOMIC DNA]</scope>
    <source>
        <strain evidence="2 3">CAMPA 1040</strain>
    </source>
</reference>
<proteinExistence type="predicted"/>
<dbReference type="SUPFAM" id="SSF55486">
    <property type="entry name" value="Metalloproteases ('zincins'), catalytic domain"/>
    <property type="match status" value="1"/>
</dbReference>
<dbReference type="InterPro" id="IPR029463">
    <property type="entry name" value="Lys_MEP"/>
</dbReference>